<feature type="transmembrane region" description="Helical" evidence="10">
    <location>
        <begin position="96"/>
        <end position="117"/>
    </location>
</feature>
<feature type="transmembrane region" description="Helical" evidence="10">
    <location>
        <begin position="181"/>
        <end position="205"/>
    </location>
</feature>
<feature type="transmembrane region" description="Helical" evidence="10">
    <location>
        <begin position="138"/>
        <end position="161"/>
    </location>
</feature>
<dbReference type="InterPro" id="IPR000276">
    <property type="entry name" value="GPCR_Rhodpsn"/>
</dbReference>
<dbReference type="EMBL" id="CAXLJL010000057">
    <property type="protein sequence ID" value="CAL5130083.1"/>
    <property type="molecule type" value="Genomic_DNA"/>
</dbReference>
<proteinExistence type="predicted"/>
<organism evidence="12 13">
    <name type="scientific">Calicophoron daubneyi</name>
    <name type="common">Rumen fluke</name>
    <name type="synonym">Paramphistomum daubneyi</name>
    <dbReference type="NCBI Taxonomy" id="300641"/>
    <lineage>
        <taxon>Eukaryota</taxon>
        <taxon>Metazoa</taxon>
        <taxon>Spiralia</taxon>
        <taxon>Lophotrochozoa</taxon>
        <taxon>Platyhelminthes</taxon>
        <taxon>Trematoda</taxon>
        <taxon>Digenea</taxon>
        <taxon>Plagiorchiida</taxon>
        <taxon>Pronocephalata</taxon>
        <taxon>Paramphistomoidea</taxon>
        <taxon>Paramphistomidae</taxon>
        <taxon>Calicophoron</taxon>
    </lineage>
</organism>
<keyword evidence="7" id="KW-0675">Receptor</keyword>
<keyword evidence="6 10" id="KW-0472">Membrane</keyword>
<keyword evidence="5" id="KW-0297">G-protein coupled receptor</keyword>
<keyword evidence="4 10" id="KW-1133">Transmembrane helix</keyword>
<evidence type="ECO:0000256" key="6">
    <source>
        <dbReference type="ARBA" id="ARBA00023136"/>
    </source>
</evidence>
<evidence type="ECO:0000256" key="9">
    <source>
        <dbReference type="SAM" id="MobiDB-lite"/>
    </source>
</evidence>
<dbReference type="GO" id="GO:0071880">
    <property type="term" value="P:adenylate cyclase-activating adrenergic receptor signaling pathway"/>
    <property type="evidence" value="ECO:0007669"/>
    <property type="project" value="TreeGrafter"/>
</dbReference>
<evidence type="ECO:0000256" key="5">
    <source>
        <dbReference type="ARBA" id="ARBA00023040"/>
    </source>
</evidence>
<name>A0AAV2T123_CALDB</name>
<evidence type="ECO:0000256" key="3">
    <source>
        <dbReference type="ARBA" id="ARBA00022692"/>
    </source>
</evidence>
<comment type="caution">
    <text evidence="12">The sequence shown here is derived from an EMBL/GenBank/DDBJ whole genome shotgun (WGS) entry which is preliminary data.</text>
</comment>
<dbReference type="GO" id="GO:0043410">
    <property type="term" value="P:positive regulation of MAPK cascade"/>
    <property type="evidence" value="ECO:0007669"/>
    <property type="project" value="TreeGrafter"/>
</dbReference>
<comment type="subcellular location">
    <subcellularLocation>
        <location evidence="1">Cell membrane</location>
        <topology evidence="1">Multi-pass membrane protein</topology>
    </subcellularLocation>
</comment>
<evidence type="ECO:0000256" key="7">
    <source>
        <dbReference type="ARBA" id="ARBA00023170"/>
    </source>
</evidence>
<evidence type="ECO:0000256" key="10">
    <source>
        <dbReference type="SAM" id="Phobius"/>
    </source>
</evidence>
<evidence type="ECO:0000256" key="4">
    <source>
        <dbReference type="ARBA" id="ARBA00022989"/>
    </source>
</evidence>
<dbReference type="Pfam" id="PF00001">
    <property type="entry name" value="7tm_1"/>
    <property type="match status" value="1"/>
</dbReference>
<dbReference type="GO" id="GO:0005886">
    <property type="term" value="C:plasma membrane"/>
    <property type="evidence" value="ECO:0007669"/>
    <property type="project" value="UniProtKB-SubCell"/>
</dbReference>
<dbReference type="Gene3D" id="1.20.1070.10">
    <property type="entry name" value="Rhodopsin 7-helix transmembrane proteins"/>
    <property type="match status" value="2"/>
</dbReference>
<feature type="transmembrane region" description="Helical" evidence="10">
    <location>
        <begin position="56"/>
        <end position="76"/>
    </location>
</feature>
<feature type="transmembrane region" description="Helical" evidence="10">
    <location>
        <begin position="20"/>
        <end position="44"/>
    </location>
</feature>
<dbReference type="PANTHER" id="PTHR24248:SF185">
    <property type="entry name" value="DOPAMINE RECEPTOR 2"/>
    <property type="match status" value="1"/>
</dbReference>
<evidence type="ECO:0000313" key="12">
    <source>
        <dbReference type="EMBL" id="CAL5130083.1"/>
    </source>
</evidence>
<reference evidence="12" key="1">
    <citation type="submission" date="2024-06" db="EMBL/GenBank/DDBJ databases">
        <authorList>
            <person name="Liu X."/>
            <person name="Lenzi L."/>
            <person name="Haldenby T S."/>
            <person name="Uol C."/>
        </authorList>
    </citation>
    <scope>NUCLEOTIDE SEQUENCE</scope>
</reference>
<protein>
    <recommendedName>
        <fullName evidence="11">G-protein coupled receptors family 1 profile domain-containing protein</fullName>
    </recommendedName>
</protein>
<dbReference type="Proteomes" id="UP001497525">
    <property type="component" value="Unassembled WGS sequence"/>
</dbReference>
<dbReference type="PRINTS" id="PR00237">
    <property type="entry name" value="GPCRRHODOPSN"/>
</dbReference>
<keyword evidence="8" id="KW-0807">Transducer</keyword>
<dbReference type="SMART" id="SM01381">
    <property type="entry name" value="7TM_GPCR_Srsx"/>
    <property type="match status" value="1"/>
</dbReference>
<dbReference type="PANTHER" id="PTHR24248">
    <property type="entry name" value="ADRENERGIC RECEPTOR-RELATED G-PROTEIN COUPLED RECEPTOR"/>
    <property type="match status" value="1"/>
</dbReference>
<feature type="domain" description="G-protein coupled receptors family 1 profile" evidence="11">
    <location>
        <begin position="36"/>
        <end position="487"/>
    </location>
</feature>
<evidence type="ECO:0000256" key="8">
    <source>
        <dbReference type="ARBA" id="ARBA00023224"/>
    </source>
</evidence>
<feature type="compositionally biased region" description="Low complexity" evidence="9">
    <location>
        <begin position="616"/>
        <end position="628"/>
    </location>
</feature>
<dbReference type="AlphaFoldDB" id="A0AAV2T123"/>
<accession>A0AAV2T123</accession>
<dbReference type="InterPro" id="IPR017452">
    <property type="entry name" value="GPCR_Rhodpsn_7TM"/>
</dbReference>
<dbReference type="GO" id="GO:0004930">
    <property type="term" value="F:G protein-coupled receptor activity"/>
    <property type="evidence" value="ECO:0007669"/>
    <property type="project" value="UniProtKB-KW"/>
</dbReference>
<evidence type="ECO:0000256" key="2">
    <source>
        <dbReference type="ARBA" id="ARBA00022475"/>
    </source>
</evidence>
<gene>
    <name evidence="12" type="ORF">CDAUBV1_LOCUS1522</name>
</gene>
<evidence type="ECO:0000259" key="11">
    <source>
        <dbReference type="PROSITE" id="PS50262"/>
    </source>
</evidence>
<evidence type="ECO:0000256" key="1">
    <source>
        <dbReference type="ARBA" id="ARBA00004651"/>
    </source>
</evidence>
<feature type="transmembrane region" description="Helical" evidence="10">
    <location>
        <begin position="467"/>
        <end position="488"/>
    </location>
</feature>
<dbReference type="SUPFAM" id="SSF81321">
    <property type="entry name" value="Family A G protein-coupled receptor-like"/>
    <property type="match status" value="1"/>
</dbReference>
<keyword evidence="3 10" id="KW-0812">Transmembrane</keyword>
<feature type="transmembrane region" description="Helical" evidence="10">
    <location>
        <begin position="430"/>
        <end position="455"/>
    </location>
</feature>
<keyword evidence="2" id="KW-1003">Cell membrane</keyword>
<sequence length="675" mass="77010">MNRSNSGNSTYDAFVFWKDSALGFILTFTVALTIVGNILVVLAVLRERHMRANLTYRFLVSLAVADLLMGSVVMPFEVFRTINDGDWPFGRQWCDFWHAFDVLSSTASILNLCAIAVERFWATENPINYASTRTRKRCTVMLVCVWICSLLISFPGIAWWRMTDDYIADDSRVCNFTTNRIYLICSSMVSFYIPLVVMTAVYIRIYRTAANLIRSFRTGEKVVSCDPVRTRKSRLKPSRCFNASNYKPDSSAVNVIVLRVHRGGASPSNLTLYVPKENNLKENKTGKVRIRKFRSHSQRKWTEGCCTWIHQNRTDGRTRGRATIPQVEPDSFLCCVSCLDSQERNNTTSVENQQNFLNVSLRGELEDGISYSNLVNRAHASSQPSIARLIMNDNPESGQSRAKQWVSKLRTFAATTRISKFIREQKAAKTLGLVMGLFIGCWLPFFICNIIIAFQPDLFTRNPGLRHVGTVVTWLGYINSSINPIIYARSMREFRRAFNRLLFSWWLDFVRRKHRQLVVAAKRNGPKSRSNNNVRPPNIQLQVISSQQQNDNIDVGLIRGSCSALDYVDKIFHPCNCNLGSQNCLYLQPHSQTVSEGSVAECSCSYRPLYYPHIASRPTSSTPSQPTTKQMHHRNQHSRSRVSESRVRSLSHLTHMNGYRKNKKKKALGFSEATF</sequence>
<feature type="compositionally biased region" description="Basic residues" evidence="9">
    <location>
        <begin position="630"/>
        <end position="640"/>
    </location>
</feature>
<dbReference type="PROSITE" id="PS50262">
    <property type="entry name" value="G_PROTEIN_RECEP_F1_2"/>
    <property type="match status" value="1"/>
</dbReference>
<feature type="region of interest" description="Disordered" evidence="9">
    <location>
        <begin position="615"/>
        <end position="675"/>
    </location>
</feature>
<feature type="compositionally biased region" description="Basic residues" evidence="9">
    <location>
        <begin position="658"/>
        <end position="667"/>
    </location>
</feature>
<evidence type="ECO:0000313" key="13">
    <source>
        <dbReference type="Proteomes" id="UP001497525"/>
    </source>
</evidence>